<feature type="transmembrane region" description="Helical" evidence="5">
    <location>
        <begin position="208"/>
        <end position="226"/>
    </location>
</feature>
<evidence type="ECO:0000256" key="2">
    <source>
        <dbReference type="ARBA" id="ARBA00022692"/>
    </source>
</evidence>
<dbReference type="EMBL" id="CP029352">
    <property type="protein sequence ID" value="AWK85180.1"/>
    <property type="molecule type" value="Genomic_DNA"/>
</dbReference>
<dbReference type="InterPro" id="IPR051533">
    <property type="entry name" value="WaaL-like"/>
</dbReference>
<evidence type="ECO:0000256" key="3">
    <source>
        <dbReference type="ARBA" id="ARBA00022989"/>
    </source>
</evidence>
<proteinExistence type="predicted"/>
<dbReference type="PANTHER" id="PTHR37422">
    <property type="entry name" value="TEICHURONIC ACID BIOSYNTHESIS PROTEIN TUAE"/>
    <property type="match status" value="1"/>
</dbReference>
<evidence type="ECO:0000259" key="6">
    <source>
        <dbReference type="Pfam" id="PF04932"/>
    </source>
</evidence>
<dbReference type="GO" id="GO:0016020">
    <property type="term" value="C:membrane"/>
    <property type="evidence" value="ECO:0007669"/>
    <property type="project" value="UniProtKB-SubCell"/>
</dbReference>
<feature type="transmembrane region" description="Helical" evidence="5">
    <location>
        <begin position="94"/>
        <end position="114"/>
    </location>
</feature>
<name>A0A2S2CLD3_9PROT</name>
<feature type="domain" description="O-antigen ligase-related" evidence="6">
    <location>
        <begin position="205"/>
        <end position="360"/>
    </location>
</feature>
<keyword evidence="8" id="KW-1185">Reference proteome</keyword>
<feature type="transmembrane region" description="Helical" evidence="5">
    <location>
        <begin position="233"/>
        <end position="251"/>
    </location>
</feature>
<dbReference type="Pfam" id="PF04932">
    <property type="entry name" value="Wzy_C"/>
    <property type="match status" value="1"/>
</dbReference>
<evidence type="ECO:0000256" key="5">
    <source>
        <dbReference type="SAM" id="Phobius"/>
    </source>
</evidence>
<gene>
    <name evidence="7" type="ORF">DEW08_02380</name>
</gene>
<evidence type="ECO:0000313" key="8">
    <source>
        <dbReference type="Proteomes" id="UP000245629"/>
    </source>
</evidence>
<comment type="subcellular location">
    <subcellularLocation>
        <location evidence="1">Membrane</location>
        <topology evidence="1">Multi-pass membrane protein</topology>
    </subcellularLocation>
</comment>
<evidence type="ECO:0000313" key="7">
    <source>
        <dbReference type="EMBL" id="AWK85180.1"/>
    </source>
</evidence>
<evidence type="ECO:0000256" key="1">
    <source>
        <dbReference type="ARBA" id="ARBA00004141"/>
    </source>
</evidence>
<dbReference type="KEGG" id="azz:DEW08_02380"/>
<feature type="transmembrane region" description="Helical" evidence="5">
    <location>
        <begin position="33"/>
        <end position="51"/>
    </location>
</feature>
<keyword evidence="3 5" id="KW-1133">Transmembrane helix</keyword>
<feature type="transmembrane region" description="Helical" evidence="5">
    <location>
        <begin position="347"/>
        <end position="368"/>
    </location>
</feature>
<feature type="transmembrane region" description="Helical" evidence="5">
    <location>
        <begin position="388"/>
        <end position="409"/>
    </location>
</feature>
<feature type="transmembrane region" description="Helical" evidence="5">
    <location>
        <begin position="126"/>
        <end position="144"/>
    </location>
</feature>
<feature type="transmembrane region" description="Helical" evidence="5">
    <location>
        <begin position="415"/>
        <end position="431"/>
    </location>
</feature>
<protein>
    <submittedName>
        <fullName evidence="7">O-antigen polymerase</fullName>
    </submittedName>
</protein>
<feature type="transmembrane region" description="Helical" evidence="5">
    <location>
        <begin position="150"/>
        <end position="172"/>
    </location>
</feature>
<dbReference type="RefSeq" id="WP_109324170.1">
    <property type="nucleotide sequence ID" value="NZ_CP029352.1"/>
</dbReference>
<organism evidence="7 8">
    <name type="scientific">Azospirillum thermophilum</name>
    <dbReference type="NCBI Taxonomy" id="2202148"/>
    <lineage>
        <taxon>Bacteria</taxon>
        <taxon>Pseudomonadati</taxon>
        <taxon>Pseudomonadota</taxon>
        <taxon>Alphaproteobacteria</taxon>
        <taxon>Rhodospirillales</taxon>
        <taxon>Azospirillaceae</taxon>
        <taxon>Azospirillum</taxon>
    </lineage>
</organism>
<feature type="transmembrane region" description="Helical" evidence="5">
    <location>
        <begin position="184"/>
        <end position="202"/>
    </location>
</feature>
<evidence type="ECO:0000256" key="4">
    <source>
        <dbReference type="ARBA" id="ARBA00023136"/>
    </source>
</evidence>
<keyword evidence="2 5" id="KW-0812">Transmembrane</keyword>
<sequence length="453" mass="49861">MVSRVKTFCLLLIGALLSGYLMGGKAFAYIQIPPVYIGEITLAAAAVLFLAANDYRIVKSSGLVWLIAIYCLWCFSRTWPYLSEFGLDAARDSAIYYYSAFAVLVAASVSDIDAVDRVITFYARMIRIAAIALPVAILYTMNLMDEESRFVLVKAGDVAVHLTGMLAFRLLLLDRMATGRHSHVHRLIEIAFWACWTGSLFWSVLSRGAFLALTCGTLAVVVFGYARRRVMQLAGVGIVALLALAALDLSIDLERRNLSAAQLIANILSIGGITPEGEAFSRVDSKDLEGTMNWRLQWWGDIIDYTVHGPYFWTGKGFGENLADSDGYQTDYYDNSLRSPHNGHFTILARAGVPGLALWLTVLGTFAFQLSRMTVRLQRAGLENWARLNVWILAYWLAALVNASFDVYLEGPQGGIWFWSIMGLGIGVLVLERSLLVAEPAPAQALRPTGAGT</sequence>
<reference evidence="8" key="1">
    <citation type="submission" date="2018-05" db="EMBL/GenBank/DDBJ databases">
        <title>Azospirillum thermophila sp. nov., a novel isolated from hot spring.</title>
        <authorList>
            <person name="Zhao Z."/>
        </authorList>
    </citation>
    <scope>NUCLEOTIDE SEQUENCE [LARGE SCALE GENOMIC DNA]</scope>
    <source>
        <strain evidence="8">CFH 70021</strain>
    </source>
</reference>
<dbReference type="Proteomes" id="UP000245629">
    <property type="component" value="Chromosome 1"/>
</dbReference>
<accession>A0A2S2CLD3</accession>
<dbReference type="PANTHER" id="PTHR37422:SF13">
    <property type="entry name" value="LIPOPOLYSACCHARIDE BIOSYNTHESIS PROTEIN PA4999-RELATED"/>
    <property type="match status" value="1"/>
</dbReference>
<feature type="transmembrane region" description="Helical" evidence="5">
    <location>
        <begin position="63"/>
        <end position="82"/>
    </location>
</feature>
<dbReference type="AlphaFoldDB" id="A0A2S2CLD3"/>
<keyword evidence="4 5" id="KW-0472">Membrane</keyword>
<dbReference type="OrthoDB" id="185849at2"/>
<dbReference type="InterPro" id="IPR007016">
    <property type="entry name" value="O-antigen_ligase-rel_domated"/>
</dbReference>